<reference evidence="2 3" key="1">
    <citation type="submission" date="2014-04" db="EMBL/GenBank/DDBJ databases">
        <authorList>
            <consortium name="DOE Joint Genome Institute"/>
            <person name="Kuo A."/>
            <person name="Kohler A."/>
            <person name="Costa M.D."/>
            <person name="Nagy L.G."/>
            <person name="Floudas D."/>
            <person name="Copeland A."/>
            <person name="Barry K.W."/>
            <person name="Cichocki N."/>
            <person name="Veneault-Fourrey C."/>
            <person name="LaButti K."/>
            <person name="Lindquist E.A."/>
            <person name="Lipzen A."/>
            <person name="Lundell T."/>
            <person name="Morin E."/>
            <person name="Murat C."/>
            <person name="Sun H."/>
            <person name="Tunlid A."/>
            <person name="Henrissat B."/>
            <person name="Grigoriev I.V."/>
            <person name="Hibbett D.S."/>
            <person name="Martin F."/>
            <person name="Nordberg H.P."/>
            <person name="Cantor M.N."/>
            <person name="Hua S.X."/>
        </authorList>
    </citation>
    <scope>NUCLEOTIDE SEQUENCE [LARGE SCALE GENOMIC DNA]</scope>
    <source>
        <strain evidence="2 3">Marx 270</strain>
    </source>
</reference>
<protein>
    <submittedName>
        <fullName evidence="2">Uncharacterized protein</fullName>
    </submittedName>
</protein>
<name>A0A0C3IE85_PISTI</name>
<proteinExistence type="predicted"/>
<feature type="compositionally biased region" description="Polar residues" evidence="1">
    <location>
        <begin position="30"/>
        <end position="57"/>
    </location>
</feature>
<evidence type="ECO:0000313" key="3">
    <source>
        <dbReference type="Proteomes" id="UP000054217"/>
    </source>
</evidence>
<sequence length="122" mass="13511">MYYVLLAALSSFQSEILRRTHRPAWEMSRDQVSLQTRNSAGGPSLRTSMGTPNSTKSTWFIVTKGSTTGTSDVVRTPLCMRSCHSGQRRQSGGSEIGDKKYGVACERWSFARGWVSTERGEA</sequence>
<keyword evidence="3" id="KW-1185">Reference proteome</keyword>
<organism evidence="2 3">
    <name type="scientific">Pisolithus tinctorius Marx 270</name>
    <dbReference type="NCBI Taxonomy" id="870435"/>
    <lineage>
        <taxon>Eukaryota</taxon>
        <taxon>Fungi</taxon>
        <taxon>Dikarya</taxon>
        <taxon>Basidiomycota</taxon>
        <taxon>Agaricomycotina</taxon>
        <taxon>Agaricomycetes</taxon>
        <taxon>Agaricomycetidae</taxon>
        <taxon>Boletales</taxon>
        <taxon>Sclerodermatineae</taxon>
        <taxon>Pisolithaceae</taxon>
        <taxon>Pisolithus</taxon>
    </lineage>
</organism>
<dbReference type="InParanoid" id="A0A0C3IE85"/>
<dbReference type="AlphaFoldDB" id="A0A0C3IE85"/>
<accession>A0A0C3IE85</accession>
<feature type="region of interest" description="Disordered" evidence="1">
    <location>
        <begin position="29"/>
        <end position="57"/>
    </location>
</feature>
<reference evidence="3" key="2">
    <citation type="submission" date="2015-01" db="EMBL/GenBank/DDBJ databases">
        <title>Evolutionary Origins and Diversification of the Mycorrhizal Mutualists.</title>
        <authorList>
            <consortium name="DOE Joint Genome Institute"/>
            <consortium name="Mycorrhizal Genomics Consortium"/>
            <person name="Kohler A."/>
            <person name="Kuo A."/>
            <person name="Nagy L.G."/>
            <person name="Floudas D."/>
            <person name="Copeland A."/>
            <person name="Barry K.W."/>
            <person name="Cichocki N."/>
            <person name="Veneault-Fourrey C."/>
            <person name="LaButti K."/>
            <person name="Lindquist E.A."/>
            <person name="Lipzen A."/>
            <person name="Lundell T."/>
            <person name="Morin E."/>
            <person name="Murat C."/>
            <person name="Riley R."/>
            <person name="Ohm R."/>
            <person name="Sun H."/>
            <person name="Tunlid A."/>
            <person name="Henrissat B."/>
            <person name="Grigoriev I.V."/>
            <person name="Hibbett D.S."/>
            <person name="Martin F."/>
        </authorList>
    </citation>
    <scope>NUCLEOTIDE SEQUENCE [LARGE SCALE GENOMIC DNA]</scope>
    <source>
        <strain evidence="3">Marx 270</strain>
    </source>
</reference>
<gene>
    <name evidence="2" type="ORF">M404DRAFT_320187</name>
</gene>
<evidence type="ECO:0000256" key="1">
    <source>
        <dbReference type="SAM" id="MobiDB-lite"/>
    </source>
</evidence>
<evidence type="ECO:0000313" key="2">
    <source>
        <dbReference type="EMBL" id="KIN95332.1"/>
    </source>
</evidence>
<dbReference type="EMBL" id="KN832070">
    <property type="protein sequence ID" value="KIN95332.1"/>
    <property type="molecule type" value="Genomic_DNA"/>
</dbReference>
<dbReference type="HOGENOM" id="CLU_2027674_0_0_1"/>
<dbReference type="Proteomes" id="UP000054217">
    <property type="component" value="Unassembled WGS sequence"/>
</dbReference>